<dbReference type="Proteomes" id="UP000019151">
    <property type="component" value="Plasmid 1"/>
</dbReference>
<keyword evidence="2" id="KW-0614">Plasmid</keyword>
<name>W0RP69_9BACT</name>
<feature type="domain" description="CHAT" evidence="1">
    <location>
        <begin position="4"/>
        <end position="229"/>
    </location>
</feature>
<dbReference type="Pfam" id="PF12770">
    <property type="entry name" value="CHAT"/>
    <property type="match status" value="1"/>
</dbReference>
<dbReference type="KEGG" id="gba:J421_4747"/>
<sequence>MVQAYPVRTLPSAGFVGAAGMARHGVGGSALVVGDPAADTLATRGAVALRGAAEEAAQVARLYARARLLVGAHADRRRVLALLPSSSIFHFAGHAVANSEQPELSYLALVAGGADDGLLRAREIGALRLSHLGMVVLSACNTLGARATHAGPIAGLAYSFLRAGVPAMLSSLWDVNDDATTPLLVAFHRRAAGGMGAAEALRAAQLEALESDRPETRAPRVWAAFVYSGP</sequence>
<keyword evidence="3" id="KW-1185">Reference proteome</keyword>
<geneLocation type="plasmid" evidence="2 3">
    <name>1</name>
</geneLocation>
<dbReference type="PATRIC" id="fig|861299.3.peg.4798"/>
<protein>
    <submittedName>
        <fullName evidence="2">CHAT domain protein</fullName>
    </submittedName>
</protein>
<proteinExistence type="predicted"/>
<dbReference type="AlphaFoldDB" id="W0RP69"/>
<dbReference type="InParanoid" id="W0RP69"/>
<organism evidence="2 3">
    <name type="scientific">Gemmatirosa kalamazoonensis</name>
    <dbReference type="NCBI Taxonomy" id="861299"/>
    <lineage>
        <taxon>Bacteria</taxon>
        <taxon>Pseudomonadati</taxon>
        <taxon>Gemmatimonadota</taxon>
        <taxon>Gemmatimonadia</taxon>
        <taxon>Gemmatimonadales</taxon>
        <taxon>Gemmatimonadaceae</taxon>
        <taxon>Gemmatirosa</taxon>
    </lineage>
</organism>
<evidence type="ECO:0000259" key="1">
    <source>
        <dbReference type="Pfam" id="PF12770"/>
    </source>
</evidence>
<dbReference type="InterPro" id="IPR024983">
    <property type="entry name" value="CHAT_dom"/>
</dbReference>
<gene>
    <name evidence="2" type="ORF">J421_4747</name>
</gene>
<evidence type="ECO:0000313" key="3">
    <source>
        <dbReference type="Proteomes" id="UP000019151"/>
    </source>
</evidence>
<evidence type="ECO:0000313" key="2">
    <source>
        <dbReference type="EMBL" id="AHG92282.1"/>
    </source>
</evidence>
<reference evidence="2 3" key="1">
    <citation type="journal article" date="2014" name="Genome Announc.">
        <title>Genome Sequence and Methylome of Soil Bacterium Gemmatirosa kalamazoonensis KBS708T, a Member of the Rarely Cultivated Gemmatimonadetes Phylum.</title>
        <authorList>
            <person name="Debruyn J.M."/>
            <person name="Radosevich M."/>
            <person name="Wommack K.E."/>
            <person name="Polson S.W."/>
            <person name="Hauser L.J."/>
            <person name="Fawaz M.N."/>
            <person name="Korlach J."/>
            <person name="Tsai Y.C."/>
        </authorList>
    </citation>
    <scope>NUCLEOTIDE SEQUENCE [LARGE SCALE GENOMIC DNA]</scope>
    <source>
        <strain evidence="2 3">KBS708</strain>
        <plasmid evidence="3">Plasmid 1</plasmid>
    </source>
</reference>
<dbReference type="HOGENOM" id="CLU_1203436_0_0_0"/>
<accession>W0RP69</accession>
<dbReference type="EMBL" id="CP007129">
    <property type="protein sequence ID" value="AHG92282.1"/>
    <property type="molecule type" value="Genomic_DNA"/>
</dbReference>